<reference evidence="1" key="1">
    <citation type="submission" date="2024-02" db="EMBL/GenBank/DDBJ databases">
        <title>Metagenome Assembled Genome of Zalaria obscura JY119.</title>
        <authorList>
            <person name="Vighnesh L."/>
            <person name="Jagadeeshwari U."/>
            <person name="Venkata Ramana C."/>
            <person name="Sasikala C."/>
        </authorList>
    </citation>
    <scope>NUCLEOTIDE SEQUENCE</scope>
    <source>
        <strain evidence="1">JY119</strain>
    </source>
</reference>
<dbReference type="EMBL" id="JAMKPW020000033">
    <property type="protein sequence ID" value="KAK8201867.1"/>
    <property type="molecule type" value="Genomic_DNA"/>
</dbReference>
<comment type="caution">
    <text evidence="1">The sequence shown here is derived from an EMBL/GenBank/DDBJ whole genome shotgun (WGS) entry which is preliminary data.</text>
</comment>
<gene>
    <name evidence="1" type="ORF">M8818_005391</name>
</gene>
<proteinExistence type="predicted"/>
<sequence>MLRETTSESPVILLCENVHASDGAGSRGAVGPSTTFQHEHMSDHTEHQGHAWAGRVSLVELGLIGKYSSLARPGVAPSLCKHNFHGYLQHAGGGWTSPGHQSEISGTPRGLSVIVHGRVDVRNLFAFSARNNHLCCKKLQHASGHFHMAAGDAISAFQLGRDTPEGGQPSGEPGKNRHGEVPKLSFFGASRSPSGLDVWVAQH</sequence>
<organism evidence="1 2">
    <name type="scientific">Zalaria obscura</name>
    <dbReference type="NCBI Taxonomy" id="2024903"/>
    <lineage>
        <taxon>Eukaryota</taxon>
        <taxon>Fungi</taxon>
        <taxon>Dikarya</taxon>
        <taxon>Ascomycota</taxon>
        <taxon>Pezizomycotina</taxon>
        <taxon>Dothideomycetes</taxon>
        <taxon>Dothideomycetidae</taxon>
        <taxon>Dothideales</taxon>
        <taxon>Zalariaceae</taxon>
        <taxon>Zalaria</taxon>
    </lineage>
</organism>
<name>A0ACC3S8I0_9PEZI</name>
<protein>
    <submittedName>
        <fullName evidence="1">Uncharacterized protein</fullName>
    </submittedName>
</protein>
<dbReference type="Proteomes" id="UP001320706">
    <property type="component" value="Unassembled WGS sequence"/>
</dbReference>
<evidence type="ECO:0000313" key="1">
    <source>
        <dbReference type="EMBL" id="KAK8201867.1"/>
    </source>
</evidence>
<keyword evidence="2" id="KW-1185">Reference proteome</keyword>
<evidence type="ECO:0000313" key="2">
    <source>
        <dbReference type="Proteomes" id="UP001320706"/>
    </source>
</evidence>
<accession>A0ACC3S8I0</accession>